<dbReference type="SUPFAM" id="SSF53850">
    <property type="entry name" value="Periplasmic binding protein-like II"/>
    <property type="match status" value="1"/>
</dbReference>
<feature type="chain" id="PRO_5045283979" evidence="2">
    <location>
        <begin position="22"/>
        <end position="558"/>
    </location>
</feature>
<dbReference type="Gene3D" id="3.90.76.10">
    <property type="entry name" value="Dipeptide-binding Protein, Domain 1"/>
    <property type="match status" value="1"/>
</dbReference>
<evidence type="ECO:0000313" key="4">
    <source>
        <dbReference type="EMBL" id="MBM7633290.1"/>
    </source>
</evidence>
<dbReference type="PANTHER" id="PTHR30290:SF79">
    <property type="entry name" value="DIPEPTIDE-BINDING PROTEIN DPPE"/>
    <property type="match status" value="1"/>
</dbReference>
<organism evidence="4 5">
    <name type="scientific">Geomicrobium sediminis</name>
    <dbReference type="NCBI Taxonomy" id="1347788"/>
    <lineage>
        <taxon>Bacteria</taxon>
        <taxon>Bacillati</taxon>
        <taxon>Bacillota</taxon>
        <taxon>Bacilli</taxon>
        <taxon>Bacillales</taxon>
        <taxon>Geomicrobium</taxon>
    </lineage>
</organism>
<reference evidence="4 5" key="1">
    <citation type="submission" date="2021-01" db="EMBL/GenBank/DDBJ databases">
        <title>Genomic Encyclopedia of Type Strains, Phase IV (KMG-IV): sequencing the most valuable type-strain genomes for metagenomic binning, comparative biology and taxonomic classification.</title>
        <authorList>
            <person name="Goeker M."/>
        </authorList>
    </citation>
    <scope>NUCLEOTIDE SEQUENCE [LARGE SCALE GENOMIC DNA]</scope>
    <source>
        <strain evidence="4 5">DSM 25540</strain>
    </source>
</reference>
<protein>
    <submittedName>
        <fullName evidence="4">Dipeptide transport system substrate-binding protein</fullName>
    </submittedName>
</protein>
<dbReference type="Proteomes" id="UP000741863">
    <property type="component" value="Unassembled WGS sequence"/>
</dbReference>
<evidence type="ECO:0000259" key="3">
    <source>
        <dbReference type="Pfam" id="PF00496"/>
    </source>
</evidence>
<dbReference type="Pfam" id="PF00496">
    <property type="entry name" value="SBP_bac_5"/>
    <property type="match status" value="1"/>
</dbReference>
<dbReference type="InterPro" id="IPR000914">
    <property type="entry name" value="SBP_5_dom"/>
</dbReference>
<dbReference type="PANTHER" id="PTHR30290">
    <property type="entry name" value="PERIPLASMIC BINDING COMPONENT OF ABC TRANSPORTER"/>
    <property type="match status" value="1"/>
</dbReference>
<comment type="caution">
    <text evidence="4">The sequence shown here is derived from an EMBL/GenBank/DDBJ whole genome shotgun (WGS) entry which is preliminary data.</text>
</comment>
<dbReference type="Gene3D" id="3.40.190.10">
    <property type="entry name" value="Periplasmic binding protein-like II"/>
    <property type="match status" value="1"/>
</dbReference>
<evidence type="ECO:0000256" key="1">
    <source>
        <dbReference type="SAM" id="MobiDB-lite"/>
    </source>
</evidence>
<keyword evidence="5" id="KW-1185">Reference proteome</keyword>
<dbReference type="Gene3D" id="3.10.105.10">
    <property type="entry name" value="Dipeptide-binding Protein, Domain 3"/>
    <property type="match status" value="1"/>
</dbReference>
<dbReference type="CDD" id="cd08504">
    <property type="entry name" value="PBP2_OppA"/>
    <property type="match status" value="1"/>
</dbReference>
<accession>A0ABS2PCX1</accession>
<dbReference type="PROSITE" id="PS51257">
    <property type="entry name" value="PROKAR_LIPOPROTEIN"/>
    <property type="match status" value="1"/>
</dbReference>
<proteinExistence type="predicted"/>
<evidence type="ECO:0000313" key="5">
    <source>
        <dbReference type="Proteomes" id="UP000741863"/>
    </source>
</evidence>
<gene>
    <name evidence="4" type="ORF">JOD17_002384</name>
</gene>
<dbReference type="InterPro" id="IPR039424">
    <property type="entry name" value="SBP_5"/>
</dbReference>
<keyword evidence="2" id="KW-0732">Signal</keyword>
<sequence length="558" mass="62800">MKKKWLMLMFTLMLSMVLVLAACSDEGSDSEESDDDATDTEETDSDDSAAGESEAGENVLVVNNESEPTSLDPPIGNDQYSYDVLNNIGEGLTRLGADEAVPEPAMAEDWDVSEDGLTYTFNLREGITWTNGEPVTAQDFEFSWKRLADPDTASPAAQHSYWIAGAEEFNAGEADEEDVLVTAIDDQTLEVVLENPTEFFPSITAMPQLFPVHKETVEEDDNWAGSLDTIVTNGPFKMAEWDHDVRILLERNEDYWDAENVALDGVQYEMIDDSSTAYQLYEDGTLDTVAMPADMIETLIDSEDAFVAPRAGIEFQRFNVNEEPFHNKKIRQAFNYAIDSQIIVDRIIQGDENIAEGFVAYGFLTPDGEDFRDVADSHYPYDPETAQQLLEEGMAEEGYDELPTVTFSYNTSDQHSIVSQAIQEMILENLGIDIQLENSEWAVFMEAQQGLELQYSRSSFLGGYNDPINFLTNFTTDNPMNRTDFSNEEFDALINSSYEEDDANARFDLLLEAEALLMEEAPIVPLYFYNHTFLYKPEVNNIVRHPVGFVEFKYASLD</sequence>
<dbReference type="PIRSF" id="PIRSF002741">
    <property type="entry name" value="MppA"/>
    <property type="match status" value="1"/>
</dbReference>
<feature type="compositionally biased region" description="Acidic residues" evidence="1">
    <location>
        <begin position="26"/>
        <end position="49"/>
    </location>
</feature>
<name>A0ABS2PCX1_9BACL</name>
<feature type="domain" description="Solute-binding protein family 5" evidence="3">
    <location>
        <begin position="102"/>
        <end position="480"/>
    </location>
</feature>
<dbReference type="EMBL" id="JAFBEC010000006">
    <property type="protein sequence ID" value="MBM7633290.1"/>
    <property type="molecule type" value="Genomic_DNA"/>
</dbReference>
<feature type="signal peptide" evidence="2">
    <location>
        <begin position="1"/>
        <end position="21"/>
    </location>
</feature>
<feature type="region of interest" description="Disordered" evidence="1">
    <location>
        <begin position="26"/>
        <end position="58"/>
    </location>
</feature>
<dbReference type="RefSeq" id="WP_204697894.1">
    <property type="nucleotide sequence ID" value="NZ_JAFBEC010000006.1"/>
</dbReference>
<dbReference type="InterPro" id="IPR030678">
    <property type="entry name" value="Peptide/Ni-bd"/>
</dbReference>
<evidence type="ECO:0000256" key="2">
    <source>
        <dbReference type="SAM" id="SignalP"/>
    </source>
</evidence>